<evidence type="ECO:0000313" key="2">
    <source>
        <dbReference type="EMBL" id="CAG7581294.1"/>
    </source>
</evidence>
<name>A0A8D9CFQ4_9VIRU</name>
<reference evidence="2" key="1">
    <citation type="submission" date="2021-06" db="EMBL/GenBank/DDBJ databases">
        <authorList>
            <person name="Gannon L."/>
            <person name="Redgwell R T."/>
            <person name="Michniewski S."/>
            <person name="Harrison D C."/>
            <person name="Millard A."/>
        </authorList>
    </citation>
    <scope>NUCLEOTIDE SEQUENCE</scope>
</reference>
<organism evidence="2">
    <name type="scientific">uncultured marine phage</name>
    <dbReference type="NCBI Taxonomy" id="707152"/>
    <lineage>
        <taxon>Viruses</taxon>
        <taxon>environmental samples</taxon>
    </lineage>
</organism>
<dbReference type="EMBL" id="OU342829">
    <property type="protein sequence ID" value="CAG7581294.1"/>
    <property type="molecule type" value="Genomic_DNA"/>
</dbReference>
<protein>
    <submittedName>
        <fullName evidence="2">Uncharacterized protein</fullName>
    </submittedName>
</protein>
<gene>
    <name evidence="2" type="ORF">SLAVMIC_00771</name>
</gene>
<accession>A0A8D9CFQ4</accession>
<evidence type="ECO:0000256" key="1">
    <source>
        <dbReference type="SAM" id="MobiDB-lite"/>
    </source>
</evidence>
<feature type="region of interest" description="Disordered" evidence="1">
    <location>
        <begin position="13"/>
        <end position="33"/>
    </location>
</feature>
<feature type="compositionally biased region" description="Basic residues" evidence="1">
    <location>
        <begin position="20"/>
        <end position="29"/>
    </location>
</feature>
<sequence length="108" mass="12420">MNNLKTFEEFGFSSGTTFGGRKRPGKFPKRQFGQFTAPEKPFKRDLTKSERSFLSRNFSDHSWSNIDAQGRIILGGGESERGIYYITEEDLIEFMDREESPNPTGPTW</sequence>
<proteinExistence type="predicted"/>